<reference evidence="8 9" key="1">
    <citation type="submission" date="2020-04" db="EMBL/GenBank/DDBJ databases">
        <title>Nesterenkonia sp. nov., isolated from marine sediment.</title>
        <authorList>
            <person name="Zhang G."/>
        </authorList>
    </citation>
    <scope>NUCLEOTIDE SEQUENCE [LARGE SCALE GENOMIC DNA]</scope>
    <source>
        <strain evidence="8 9">MY13</strain>
    </source>
</reference>
<organism evidence="8 9">
    <name type="scientific">Nesterenkonia sedimenti</name>
    <dbReference type="NCBI Taxonomy" id="1463632"/>
    <lineage>
        <taxon>Bacteria</taxon>
        <taxon>Bacillati</taxon>
        <taxon>Actinomycetota</taxon>
        <taxon>Actinomycetes</taxon>
        <taxon>Micrococcales</taxon>
        <taxon>Micrococcaceae</taxon>
        <taxon>Nesterenkonia</taxon>
    </lineage>
</organism>
<feature type="transmembrane region" description="Helical" evidence="7">
    <location>
        <begin position="78"/>
        <end position="96"/>
    </location>
</feature>
<feature type="transmembrane region" description="Helical" evidence="7">
    <location>
        <begin position="298"/>
        <end position="319"/>
    </location>
</feature>
<dbReference type="AlphaFoldDB" id="A0A7X8TND2"/>
<feature type="region of interest" description="Disordered" evidence="6">
    <location>
        <begin position="360"/>
        <end position="410"/>
    </location>
</feature>
<feature type="transmembrane region" description="Helical" evidence="7">
    <location>
        <begin position="39"/>
        <end position="58"/>
    </location>
</feature>
<keyword evidence="4 7" id="KW-1133">Transmembrane helix</keyword>
<sequence length="410" mass="44453">MDVPLIAWILTIIGVVGLLLFDFFAHVRKAHEPTLREAAVWSGVYVGLGLLFGLLMLFMAGPDPALEYYAGYLTEKALSVDNLFVFLVIISSFGVPRRYQQKVLLFGIVLALISRTGFILLGAGLIEMFSGVFYIFGAVLLVTAANLLCGELSGGAHQEPGEGGMVRLLRRWLPTSEQYDGDRLTTRVDGRRLATPMLLVMLAIGGTDILFALDSIPAIYGLTQELFIVFAATAFSLMGLRQLYFLIDGLVRRLVFLSYGLTVMLGFIGVKLVLHALYENQLPFINGGQPVHVPEVSTTTSLLVILGVLAVTVAASLLATRRRAGSGVDDAEAEHDVYEDAQQDPVADEQVVAVAGHVGEEPADDHVGDHEADRRRQDGLPHGVRAGLLPERPGQLVEPGPKHGGDRQQE</sequence>
<feature type="transmembrane region" description="Helical" evidence="7">
    <location>
        <begin position="132"/>
        <end position="149"/>
    </location>
</feature>
<evidence type="ECO:0000256" key="1">
    <source>
        <dbReference type="ARBA" id="ARBA00004141"/>
    </source>
</evidence>
<comment type="caution">
    <text evidence="8">The sequence shown here is derived from an EMBL/GenBank/DDBJ whole genome shotgun (WGS) entry which is preliminary data.</text>
</comment>
<dbReference type="InterPro" id="IPR022369">
    <property type="entry name" value="Integral_membrane_TerC_rswitch"/>
</dbReference>
<dbReference type="EMBL" id="JABAHY010000028">
    <property type="protein sequence ID" value="NLS11203.1"/>
    <property type="molecule type" value="Genomic_DNA"/>
</dbReference>
<name>A0A7X8TND2_9MICC</name>
<keyword evidence="5 7" id="KW-0472">Membrane</keyword>
<proteinExistence type="inferred from homology"/>
<protein>
    <submittedName>
        <fullName evidence="8">TerC family protein</fullName>
    </submittedName>
</protein>
<evidence type="ECO:0000256" key="6">
    <source>
        <dbReference type="SAM" id="MobiDB-lite"/>
    </source>
</evidence>
<comment type="similarity">
    <text evidence="2">Belongs to the TerC family.</text>
</comment>
<feature type="compositionally biased region" description="Basic and acidic residues" evidence="6">
    <location>
        <begin position="360"/>
        <end position="379"/>
    </location>
</feature>
<evidence type="ECO:0000313" key="9">
    <source>
        <dbReference type="Proteomes" id="UP000523139"/>
    </source>
</evidence>
<evidence type="ECO:0000256" key="7">
    <source>
        <dbReference type="SAM" id="Phobius"/>
    </source>
</evidence>
<dbReference type="GO" id="GO:0016020">
    <property type="term" value="C:membrane"/>
    <property type="evidence" value="ECO:0007669"/>
    <property type="project" value="UniProtKB-SubCell"/>
</dbReference>
<feature type="transmembrane region" description="Helical" evidence="7">
    <location>
        <begin position="197"/>
        <end position="220"/>
    </location>
</feature>
<keyword evidence="3 7" id="KW-0812">Transmembrane</keyword>
<feature type="transmembrane region" description="Helical" evidence="7">
    <location>
        <begin position="6"/>
        <end position="27"/>
    </location>
</feature>
<dbReference type="Pfam" id="PF03741">
    <property type="entry name" value="TerC"/>
    <property type="match status" value="1"/>
</dbReference>
<feature type="transmembrane region" description="Helical" evidence="7">
    <location>
        <begin position="103"/>
        <end position="126"/>
    </location>
</feature>
<evidence type="ECO:0000256" key="4">
    <source>
        <dbReference type="ARBA" id="ARBA00022989"/>
    </source>
</evidence>
<evidence type="ECO:0000313" key="8">
    <source>
        <dbReference type="EMBL" id="NLS11203.1"/>
    </source>
</evidence>
<dbReference type="NCBIfam" id="TIGR03718">
    <property type="entry name" value="R_switched_Alx"/>
    <property type="match status" value="1"/>
</dbReference>
<evidence type="ECO:0000256" key="2">
    <source>
        <dbReference type="ARBA" id="ARBA00007511"/>
    </source>
</evidence>
<evidence type="ECO:0000256" key="3">
    <source>
        <dbReference type="ARBA" id="ARBA00022692"/>
    </source>
</evidence>
<dbReference type="InterPro" id="IPR005496">
    <property type="entry name" value="Integral_membrane_TerC"/>
</dbReference>
<evidence type="ECO:0000256" key="5">
    <source>
        <dbReference type="ARBA" id="ARBA00023136"/>
    </source>
</evidence>
<feature type="compositionally biased region" description="Basic and acidic residues" evidence="6">
    <location>
        <begin position="400"/>
        <end position="410"/>
    </location>
</feature>
<dbReference type="Proteomes" id="UP000523139">
    <property type="component" value="Unassembled WGS sequence"/>
</dbReference>
<gene>
    <name evidence="8" type="ORF">HGQ17_14590</name>
</gene>
<dbReference type="PANTHER" id="PTHR30238:SF0">
    <property type="entry name" value="THYLAKOID MEMBRANE PROTEIN TERC, CHLOROPLASTIC"/>
    <property type="match status" value="1"/>
</dbReference>
<comment type="subcellular location">
    <subcellularLocation>
        <location evidence="1">Membrane</location>
        <topology evidence="1">Multi-pass membrane protein</topology>
    </subcellularLocation>
</comment>
<keyword evidence="9" id="KW-1185">Reference proteome</keyword>
<feature type="transmembrane region" description="Helical" evidence="7">
    <location>
        <begin position="226"/>
        <end position="247"/>
    </location>
</feature>
<accession>A0A7X8TND2</accession>
<dbReference type="PANTHER" id="PTHR30238">
    <property type="entry name" value="MEMBRANE BOUND PREDICTED REDOX MODULATOR"/>
    <property type="match status" value="1"/>
</dbReference>
<feature type="transmembrane region" description="Helical" evidence="7">
    <location>
        <begin position="254"/>
        <end position="278"/>
    </location>
</feature>